<keyword evidence="6" id="KW-1185">Reference proteome</keyword>
<dbReference type="SUPFAM" id="SSF56112">
    <property type="entry name" value="Protein kinase-like (PK-like)"/>
    <property type="match status" value="1"/>
</dbReference>
<dbReference type="InterPro" id="IPR011009">
    <property type="entry name" value="Kinase-like_dom_sf"/>
</dbReference>
<protein>
    <recommendedName>
        <fullName evidence="4">Protein kinase domain-containing protein</fullName>
    </recommendedName>
</protein>
<evidence type="ECO:0000256" key="1">
    <source>
        <dbReference type="ARBA" id="ARBA00004340"/>
    </source>
</evidence>
<dbReference type="VEuPathDB" id="FungiDB:DD237_002525"/>
<evidence type="ECO:0000259" key="4">
    <source>
        <dbReference type="PROSITE" id="PS50011"/>
    </source>
</evidence>
<evidence type="ECO:0000256" key="3">
    <source>
        <dbReference type="ARBA" id="ARBA00022525"/>
    </source>
</evidence>
<evidence type="ECO:0000313" key="6">
    <source>
        <dbReference type="Proteomes" id="UP000282087"/>
    </source>
</evidence>
<accession>A0A3M6VSY9</accession>
<dbReference type="GO" id="GO:0005576">
    <property type="term" value="C:extracellular region"/>
    <property type="evidence" value="ECO:0007669"/>
    <property type="project" value="UniProtKB-SubCell"/>
</dbReference>
<dbReference type="PROSITE" id="PS50011">
    <property type="entry name" value="PROTEIN_KINASE_DOM"/>
    <property type="match status" value="1"/>
</dbReference>
<feature type="domain" description="Protein kinase" evidence="4">
    <location>
        <begin position="365"/>
        <end position="716"/>
    </location>
</feature>
<dbReference type="Pfam" id="PF00069">
    <property type="entry name" value="Pkinase"/>
    <property type="match status" value="1"/>
</dbReference>
<comment type="caution">
    <text evidence="5">The sequence shown here is derived from an EMBL/GenBank/DDBJ whole genome shotgun (WGS) entry which is preliminary data.</text>
</comment>
<sequence>MKAAPFSSLAIRNIGRTVFFYCVCNPSSLGSAPVPRRSTVQFFLKGKMDTLSPLSQAGNDTISVVSLSEGKDVIVSHTIHSRMKICYSVTYNPLMSGMTKTSTVFVVSFLSFENLPTKEEMVTLVCAIVGVSGSAFPVTTDARYFVKKLKDDIKTKISRRIPCDANKLQLFPAKMKIGTTKTKDGKWLSSSTEDVKKLKKGEKTSHVVELTEEVRELQVEDSIANFLAGMETPTARQIHVLVVVPEKIEVLGNEKKRKRADDDALDVWMDAIKDEQVTVLPLTCEDLREYLQRPLRIKIPIYERHFELISAHNATGKCTRAFYKLFEPEPRKIVGYESITIVGDFVSPRSHRSGAYYYLWDSLIAKLLERVANGRYCRYMKASTSADLYRPDLCFYYGKSNVCVFRGEEKASGALEVPVEELHDKLIWKYDAASYIFGYAAVGLQVRLVAIRRDEMTERDAKVETIETYDLDDLSSRLLFFLALLNLSTLFRPVVNLIPSLDVREYGTMKRGNGVQISFAENCVVKTFPSDMPSDSIIQNLKDLHGRMKEHSVPNVVQLMTGNMKKRHVTLSPVGRLAVPENAHQLLTALRDILKALVALHAINIMHRDLRWENVLKYQGEDDKWFLIDFDDGALSPAANVEHLKAESHAPETLSCSTHTVKVDIWSVGYLIKTSNIVNLPANLETIKVECLQNSPEKRPTAESLFDTIEKLLGAA</sequence>
<evidence type="ECO:0000256" key="2">
    <source>
        <dbReference type="ARBA" id="ARBA00004613"/>
    </source>
</evidence>
<dbReference type="InterPro" id="IPR045379">
    <property type="entry name" value="Crinkler_N"/>
</dbReference>
<evidence type="ECO:0000313" key="5">
    <source>
        <dbReference type="EMBL" id="RMX69948.1"/>
    </source>
</evidence>
<dbReference type="GO" id="GO:0005524">
    <property type="term" value="F:ATP binding"/>
    <property type="evidence" value="ECO:0007669"/>
    <property type="project" value="InterPro"/>
</dbReference>
<organism evidence="5 6">
    <name type="scientific">Peronospora effusa</name>
    <dbReference type="NCBI Taxonomy" id="542832"/>
    <lineage>
        <taxon>Eukaryota</taxon>
        <taxon>Sar</taxon>
        <taxon>Stramenopiles</taxon>
        <taxon>Oomycota</taxon>
        <taxon>Peronosporomycetes</taxon>
        <taxon>Peronosporales</taxon>
        <taxon>Peronosporaceae</taxon>
        <taxon>Peronospora</taxon>
    </lineage>
</organism>
<dbReference type="Proteomes" id="UP000282087">
    <property type="component" value="Unassembled WGS sequence"/>
</dbReference>
<reference evidence="5 6" key="1">
    <citation type="submission" date="2018-06" db="EMBL/GenBank/DDBJ databases">
        <title>Comparative genomics of downy mildews reveals potential adaptations to biotrophy.</title>
        <authorList>
            <person name="Fletcher K."/>
            <person name="Klosterman S.J."/>
            <person name="Derevnina L."/>
            <person name="Martin F."/>
            <person name="Koike S."/>
            <person name="Reyes Chin-Wo S."/>
            <person name="Mou B."/>
            <person name="Michelmore R."/>
        </authorList>
    </citation>
    <scope>NUCLEOTIDE SEQUENCE [LARGE SCALE GENOMIC DNA]</scope>
    <source>
        <strain evidence="5 6">R14</strain>
    </source>
</reference>
<dbReference type="EMBL" id="QLLG01000009">
    <property type="protein sequence ID" value="RMX69948.1"/>
    <property type="molecule type" value="Genomic_DNA"/>
</dbReference>
<name>A0A3M6VSY9_9STRA</name>
<dbReference type="Gene3D" id="1.10.510.10">
    <property type="entry name" value="Transferase(Phosphotransferase) domain 1"/>
    <property type="match status" value="1"/>
</dbReference>
<proteinExistence type="predicted"/>
<dbReference type="GO" id="GO:0004672">
    <property type="term" value="F:protein kinase activity"/>
    <property type="evidence" value="ECO:0007669"/>
    <property type="project" value="InterPro"/>
</dbReference>
<dbReference type="Pfam" id="PF20147">
    <property type="entry name" value="Crinkler"/>
    <property type="match status" value="1"/>
</dbReference>
<dbReference type="InterPro" id="IPR000719">
    <property type="entry name" value="Prot_kinase_dom"/>
</dbReference>
<comment type="subcellular location">
    <subcellularLocation>
        <location evidence="1">Host cell</location>
    </subcellularLocation>
    <subcellularLocation>
        <location evidence="2">Secreted</location>
    </subcellularLocation>
</comment>
<dbReference type="GO" id="GO:0043657">
    <property type="term" value="C:host cell"/>
    <property type="evidence" value="ECO:0007669"/>
    <property type="project" value="UniProtKB-SubCell"/>
</dbReference>
<gene>
    <name evidence="5" type="ORF">DD238_001872</name>
</gene>
<keyword evidence="3" id="KW-0964">Secreted</keyword>
<dbReference type="AlphaFoldDB" id="A0A3M6VSY9"/>
<dbReference type="SMART" id="SM00220">
    <property type="entry name" value="S_TKc"/>
    <property type="match status" value="1"/>
</dbReference>